<evidence type="ECO:0000256" key="5">
    <source>
        <dbReference type="ARBA" id="ARBA00023136"/>
    </source>
</evidence>
<dbReference type="InterPro" id="IPR001279">
    <property type="entry name" value="Metallo-B-lactamas"/>
</dbReference>
<dbReference type="InterPro" id="IPR004477">
    <property type="entry name" value="ComEC_N"/>
</dbReference>
<dbReference type="PANTHER" id="PTHR30619">
    <property type="entry name" value="DNA INTERNALIZATION/COMPETENCE PROTEIN COMEC/REC2"/>
    <property type="match status" value="1"/>
</dbReference>
<feature type="transmembrane region" description="Helical" evidence="6">
    <location>
        <begin position="338"/>
        <end position="359"/>
    </location>
</feature>
<feature type="transmembrane region" description="Helical" evidence="6">
    <location>
        <begin position="421"/>
        <end position="442"/>
    </location>
</feature>
<evidence type="ECO:0000256" key="2">
    <source>
        <dbReference type="ARBA" id="ARBA00022475"/>
    </source>
</evidence>
<keyword evidence="4 6" id="KW-1133">Transmembrane helix</keyword>
<dbReference type="SUPFAM" id="SSF56281">
    <property type="entry name" value="Metallo-hydrolase/oxidoreductase"/>
    <property type="match status" value="1"/>
</dbReference>
<dbReference type="EMBL" id="LT906446">
    <property type="protein sequence ID" value="SNV00838.1"/>
    <property type="molecule type" value="Genomic_DNA"/>
</dbReference>
<name>A0A239TUM2_9FIRM</name>
<evidence type="ECO:0000313" key="10">
    <source>
        <dbReference type="EMBL" id="SNV00838.1"/>
    </source>
</evidence>
<feature type="transmembrane region" description="Helical" evidence="6">
    <location>
        <begin position="38"/>
        <end position="54"/>
    </location>
</feature>
<keyword evidence="5 6" id="KW-0472">Membrane</keyword>
<organism evidence="10 11">
    <name type="scientific">Megamonas hypermegale</name>
    <dbReference type="NCBI Taxonomy" id="158847"/>
    <lineage>
        <taxon>Bacteria</taxon>
        <taxon>Bacillati</taxon>
        <taxon>Bacillota</taxon>
        <taxon>Negativicutes</taxon>
        <taxon>Selenomonadales</taxon>
        <taxon>Selenomonadaceae</taxon>
        <taxon>Megamonas</taxon>
    </lineage>
</organism>
<feature type="domain" description="DUF4131" evidence="9">
    <location>
        <begin position="36"/>
        <end position="190"/>
    </location>
</feature>
<feature type="transmembrane region" description="Helical" evidence="6">
    <location>
        <begin position="6"/>
        <end position="26"/>
    </location>
</feature>
<feature type="transmembrane region" description="Helical" evidence="6">
    <location>
        <begin position="233"/>
        <end position="249"/>
    </location>
</feature>
<dbReference type="Pfam" id="PF03772">
    <property type="entry name" value="Competence"/>
    <property type="match status" value="1"/>
</dbReference>
<dbReference type="PANTHER" id="PTHR30619:SF1">
    <property type="entry name" value="RECOMBINATION PROTEIN 2"/>
    <property type="match status" value="1"/>
</dbReference>
<dbReference type="NCBIfam" id="TIGR00361">
    <property type="entry name" value="ComEC_Rec2"/>
    <property type="match status" value="1"/>
</dbReference>
<dbReference type="CDD" id="cd07731">
    <property type="entry name" value="ComA-like_MBL-fold"/>
    <property type="match status" value="1"/>
</dbReference>
<dbReference type="NCBIfam" id="TIGR00360">
    <property type="entry name" value="ComEC_N-term"/>
    <property type="match status" value="1"/>
</dbReference>
<reference evidence="10 11" key="1">
    <citation type="submission" date="2017-06" db="EMBL/GenBank/DDBJ databases">
        <authorList>
            <consortium name="Pathogen Informatics"/>
        </authorList>
    </citation>
    <scope>NUCLEOTIDE SEQUENCE [LARGE SCALE GENOMIC DNA]</scope>
    <source>
        <strain evidence="10 11">NCTC10570</strain>
    </source>
</reference>
<sequence>MIKIRYGQYPLLFLNSLIFCYSLGVFGAEKYILPQKCLFLLLIVNFFIAFIFILKKHDLTFIPFLIIFTLLGYLSGIFALSPSPNNIINYENKTATIEGTICEEPIIKQDEQKIYHITYIVDVQTVFWQKQAQNTTGKIYIYKKQDDLNSIAQIGDIVSTAGTIRKIHGYHNPGLINSELRAQSQGIYGFISLGKADMQILKANNDFNFKKFSIDIKKHILDKLLNTMPEDDAYMIYAMVFGGYANIPAELLEAFSLTGIIHILSVSGSHVSLIAGFLLSLGKLCRLPRFINITLLIIIISFYAFICGLSAPVMRATVMGILTAIALSLQKSHEASNLLSITALIMLLINPLLLFDISFQLSFASTAGLVYLMSKIRQKLYFLPCFLADNLSLTLSAQIMTLPLIAWYFNSLSLSSLIANIIAVPILEFIIILSLIACLVIFIPIMAKILFILSSLILGISNIFTLHLAKMPFASVYFPTFPFICIFLYYLVLFNIFNKSLAKFWIKFLHRYKIICYMIFLSSFVLTMYFVFKPQPLEIHFIDVGQGDCILIITPNKKSVMIDTGGSVNSDFDIGLRVDLPYLRHYGITKLDYLILSHADVDHAEATYTIMQKIPVNHLIIANQPPEEYIKTLNLPPNCELLSQAIIAKTDMNFTLDDVQFKFLRANENPSASSSNEASNVLKLTYHNFSALFPGDLPQRQEQQLVNECQNLQSTILKVAHHGSKTSSSLEFLQAVNPQFAVICVGKYNSFNHPSSQIIERLNKLNIPIYRTDINGAIVFSTDGYKLKIDTFN</sequence>
<feature type="transmembrane region" description="Helical" evidence="6">
    <location>
        <begin position="380"/>
        <end position="409"/>
    </location>
</feature>
<feature type="transmembrane region" description="Helical" evidence="6">
    <location>
        <begin position="293"/>
        <end position="326"/>
    </location>
</feature>
<dbReference type="AlphaFoldDB" id="A0A239TUM2"/>
<evidence type="ECO:0000256" key="1">
    <source>
        <dbReference type="ARBA" id="ARBA00004651"/>
    </source>
</evidence>
<comment type="subcellular location">
    <subcellularLocation>
        <location evidence="1">Cell membrane</location>
        <topology evidence="1">Multi-pass membrane protein</topology>
    </subcellularLocation>
</comment>
<feature type="domain" description="Metallo-beta-lactamase" evidence="7">
    <location>
        <begin position="543"/>
        <end position="746"/>
    </location>
</feature>
<dbReference type="GO" id="GO:0030420">
    <property type="term" value="P:establishment of competence for transformation"/>
    <property type="evidence" value="ECO:0007669"/>
    <property type="project" value="InterPro"/>
</dbReference>
<keyword evidence="11" id="KW-1185">Reference proteome</keyword>
<dbReference type="eggNOG" id="COG0658">
    <property type="taxonomic scope" value="Bacteria"/>
</dbReference>
<dbReference type="InterPro" id="IPR025405">
    <property type="entry name" value="DUF4131"/>
</dbReference>
<evidence type="ECO:0000313" key="11">
    <source>
        <dbReference type="Proteomes" id="UP000215383"/>
    </source>
</evidence>
<dbReference type="RefSeq" id="WP_027889896.1">
    <property type="nucleotide sequence ID" value="NZ_LT906446.1"/>
</dbReference>
<evidence type="ECO:0000256" key="6">
    <source>
        <dbReference type="SAM" id="Phobius"/>
    </source>
</evidence>
<evidence type="ECO:0000256" key="4">
    <source>
        <dbReference type="ARBA" id="ARBA00022989"/>
    </source>
</evidence>
<evidence type="ECO:0000259" key="8">
    <source>
        <dbReference type="Pfam" id="PF03772"/>
    </source>
</evidence>
<dbReference type="Pfam" id="PF00753">
    <property type="entry name" value="Lactamase_B"/>
    <property type="match status" value="1"/>
</dbReference>
<feature type="transmembrane region" description="Helical" evidence="6">
    <location>
        <begin position="449"/>
        <end position="469"/>
    </location>
</feature>
<dbReference type="Pfam" id="PF13567">
    <property type="entry name" value="DUF4131"/>
    <property type="match status" value="1"/>
</dbReference>
<evidence type="ECO:0000259" key="9">
    <source>
        <dbReference type="Pfam" id="PF13567"/>
    </source>
</evidence>
<evidence type="ECO:0000259" key="7">
    <source>
        <dbReference type="Pfam" id="PF00753"/>
    </source>
</evidence>
<accession>A0A239TUM2</accession>
<keyword evidence="2" id="KW-1003">Cell membrane</keyword>
<feature type="transmembrane region" description="Helical" evidence="6">
    <location>
        <begin position="475"/>
        <end position="493"/>
    </location>
</feature>
<feature type="transmembrane region" description="Helical" evidence="6">
    <location>
        <begin position="514"/>
        <end position="532"/>
    </location>
</feature>
<dbReference type="GO" id="GO:0005886">
    <property type="term" value="C:plasma membrane"/>
    <property type="evidence" value="ECO:0007669"/>
    <property type="project" value="UniProtKB-SubCell"/>
</dbReference>
<feature type="domain" description="ComEC/Rec2-related protein" evidence="8">
    <location>
        <begin position="239"/>
        <end position="497"/>
    </location>
</feature>
<dbReference type="Proteomes" id="UP000215383">
    <property type="component" value="Chromosome 1"/>
</dbReference>
<dbReference type="InterPro" id="IPR004797">
    <property type="entry name" value="Competence_ComEC/Rec2"/>
</dbReference>
<dbReference type="eggNOG" id="COG2333">
    <property type="taxonomic scope" value="Bacteria"/>
</dbReference>
<feature type="transmembrane region" description="Helical" evidence="6">
    <location>
        <begin position="60"/>
        <end position="80"/>
    </location>
</feature>
<dbReference type="InterPro" id="IPR036866">
    <property type="entry name" value="RibonucZ/Hydroxyglut_hydro"/>
</dbReference>
<dbReference type="InterPro" id="IPR052159">
    <property type="entry name" value="Competence_DNA_uptake"/>
</dbReference>
<proteinExistence type="predicted"/>
<protein>
    <submittedName>
        <fullName evidence="10">ComEC family competence protein</fullName>
    </submittedName>
</protein>
<feature type="transmembrane region" description="Helical" evidence="6">
    <location>
        <begin position="255"/>
        <end position="281"/>
    </location>
</feature>
<gene>
    <name evidence="10" type="ORF">SAMEA4364220_01366</name>
</gene>
<dbReference type="InterPro" id="IPR035681">
    <property type="entry name" value="ComA-like_MBL"/>
</dbReference>
<dbReference type="GeneID" id="78507366"/>
<evidence type="ECO:0000256" key="3">
    <source>
        <dbReference type="ARBA" id="ARBA00022692"/>
    </source>
</evidence>
<keyword evidence="3 6" id="KW-0812">Transmembrane</keyword>
<dbReference type="Gene3D" id="3.60.15.10">
    <property type="entry name" value="Ribonuclease Z/Hydroxyacylglutathione hydrolase-like"/>
    <property type="match status" value="1"/>
</dbReference>